<keyword evidence="1" id="KW-0812">Transmembrane</keyword>
<feature type="transmembrane region" description="Helical" evidence="1">
    <location>
        <begin position="52"/>
        <end position="71"/>
    </location>
</feature>
<dbReference type="InterPro" id="IPR025418">
    <property type="entry name" value="YrhC-like"/>
</dbReference>
<keyword evidence="1" id="KW-0472">Membrane</keyword>
<dbReference type="Pfam" id="PF14143">
    <property type="entry name" value="YrhC"/>
    <property type="match status" value="1"/>
</dbReference>
<keyword evidence="1" id="KW-1133">Transmembrane helix</keyword>
<dbReference type="RefSeq" id="WP_101640575.1">
    <property type="nucleotide sequence ID" value="NZ_PGUY01000014.1"/>
</dbReference>
<comment type="caution">
    <text evidence="2">The sequence shown here is derived from an EMBL/GenBank/DDBJ whole genome shotgun (WGS) entry which is preliminary data.</text>
</comment>
<dbReference type="OrthoDB" id="2943632at2"/>
<dbReference type="Proteomes" id="UP000234748">
    <property type="component" value="Unassembled WGS sequence"/>
</dbReference>
<protein>
    <submittedName>
        <fullName evidence="2">Uncharacterized protein</fullName>
    </submittedName>
</protein>
<sequence>MAFNEKKKSMVTVYREKMIDYKRFAFVLMCASVFFYLGVMISSYAKHVNPDYVMMGATLLFIALAAIFFYLSAKYRKLVMKSEEIDI</sequence>
<feature type="transmembrane region" description="Helical" evidence="1">
    <location>
        <begin position="24"/>
        <end position="46"/>
    </location>
</feature>
<evidence type="ECO:0000256" key="1">
    <source>
        <dbReference type="SAM" id="Phobius"/>
    </source>
</evidence>
<accession>A0A2N5M987</accession>
<proteinExistence type="predicted"/>
<keyword evidence="3" id="KW-1185">Reference proteome</keyword>
<evidence type="ECO:0000313" key="2">
    <source>
        <dbReference type="EMBL" id="PLT30912.1"/>
    </source>
</evidence>
<gene>
    <name evidence="2" type="ORF">CUU66_05000</name>
</gene>
<name>A0A2N5M987_9BACI</name>
<dbReference type="AlphaFoldDB" id="A0A2N5M987"/>
<evidence type="ECO:0000313" key="3">
    <source>
        <dbReference type="Proteomes" id="UP000234748"/>
    </source>
</evidence>
<reference evidence="2 3" key="1">
    <citation type="submission" date="2017-11" db="EMBL/GenBank/DDBJ databases">
        <title>Comparitive Functional Genomics of Dry Heat Resistant strains isolated from the Viking Spacecraft.</title>
        <authorList>
            <person name="Seuylemezian A."/>
            <person name="Cooper K."/>
            <person name="Vaishampayan P."/>
        </authorList>
    </citation>
    <scope>NUCLEOTIDE SEQUENCE [LARGE SCALE GENOMIC DNA]</scope>
    <source>
        <strain evidence="2 3">V1-29</strain>
    </source>
</reference>
<dbReference type="EMBL" id="PGUY01000014">
    <property type="protein sequence ID" value="PLT30912.1"/>
    <property type="molecule type" value="Genomic_DNA"/>
</dbReference>
<organism evidence="2 3">
    <name type="scientific">Peribacillus deserti</name>
    <dbReference type="NCBI Taxonomy" id="673318"/>
    <lineage>
        <taxon>Bacteria</taxon>
        <taxon>Bacillati</taxon>
        <taxon>Bacillota</taxon>
        <taxon>Bacilli</taxon>
        <taxon>Bacillales</taxon>
        <taxon>Bacillaceae</taxon>
        <taxon>Peribacillus</taxon>
    </lineage>
</organism>